<dbReference type="Proteomes" id="UP000034071">
    <property type="component" value="Chromosome"/>
</dbReference>
<accession>A0A0F6RCM6</accession>
<gene>
    <name evidence="2" type="ORF">TQ33_1603</name>
</gene>
<evidence type="ECO:0000313" key="3">
    <source>
        <dbReference type="Proteomes" id="UP000034071"/>
    </source>
</evidence>
<evidence type="ECO:0000313" key="2">
    <source>
        <dbReference type="EMBL" id="AKE52548.1"/>
    </source>
</evidence>
<keyword evidence="1" id="KW-1133">Transmembrane helix</keyword>
<keyword evidence="1" id="KW-0472">Membrane</keyword>
<dbReference type="RefSeq" id="WP_046561604.1">
    <property type="nucleotide sequence ID" value="NZ_CP010975.1"/>
</dbReference>
<evidence type="ECO:0000256" key="1">
    <source>
        <dbReference type="SAM" id="Phobius"/>
    </source>
</evidence>
<reference evidence="2 3" key="1">
    <citation type="submission" date="2015-02" db="EMBL/GenBank/DDBJ databases">
        <title>Complete genome sequence of Kangiella geojedonensis strain YCS-5T.</title>
        <authorList>
            <person name="Kim K.M."/>
        </authorList>
    </citation>
    <scope>NUCLEOTIDE SEQUENCE [LARGE SCALE GENOMIC DNA]</scope>
    <source>
        <strain evidence="2 3">YCS-5</strain>
    </source>
</reference>
<dbReference type="HOGENOM" id="CLU_979252_0_0_6"/>
<dbReference type="EMBL" id="CP010975">
    <property type="protein sequence ID" value="AKE52548.1"/>
    <property type="molecule type" value="Genomic_DNA"/>
</dbReference>
<dbReference type="AlphaFoldDB" id="A0A0F6RCM6"/>
<protein>
    <submittedName>
        <fullName evidence="2">Uncharacterized protein</fullName>
    </submittedName>
</protein>
<dbReference type="OrthoDB" id="7069329at2"/>
<dbReference type="KEGG" id="kge:TQ33_1603"/>
<keyword evidence="1" id="KW-0812">Transmembrane</keyword>
<proteinExistence type="predicted"/>
<feature type="transmembrane region" description="Helical" evidence="1">
    <location>
        <begin position="69"/>
        <end position="88"/>
    </location>
</feature>
<organism evidence="2 3">
    <name type="scientific">Kangiella geojedonensis</name>
    <dbReference type="NCBI Taxonomy" id="914150"/>
    <lineage>
        <taxon>Bacteria</taxon>
        <taxon>Pseudomonadati</taxon>
        <taxon>Pseudomonadota</taxon>
        <taxon>Gammaproteobacteria</taxon>
        <taxon>Kangiellales</taxon>
        <taxon>Kangiellaceae</taxon>
        <taxon>Kangiella</taxon>
    </lineage>
</organism>
<name>A0A0F6RCM6_9GAMM</name>
<sequence>MKHAADHTLNNAVDSLKTQEPLSEDIERAQNRLLKAVAIEAEKHSEELGVFQKLSAWWKDTMNFSGYKLAGSMGAAASFALAIFIFSASPQTSFASMVENFKKARNFFYSATMTTSGQHLMDIRVYYREPGQLRMESYALEHKDQPTFVNIMDVSQGKGVMKLSDTNQTVPFSFDAGDTSHSAQEDPLYWRKLILEVDPEKAKPMGTQTFSGVELTGFLLEETGIETRVWVDPKSQLPVKINVSQTFDDGSVGFEMKADVEYNQRFDDNLFELN</sequence>
<keyword evidence="3" id="KW-1185">Reference proteome</keyword>
<dbReference type="STRING" id="914150.TQ33_1603"/>